<feature type="transmembrane region" description="Helical" evidence="8">
    <location>
        <begin position="443"/>
        <end position="464"/>
    </location>
</feature>
<keyword evidence="5 8" id="KW-0573">Peptidoglycan synthesis</keyword>
<sequence length="515" mass="56319">MTSHKILKSAALLAAVTLAGRIVGLLRNILLTHEFGVGAETDAFLWAITIPTAMLSIMTGVISSVLIPTLKGYGGQDGTSRLRRQEIVQRTLTIVSLACIIIVALSLIFAKPLVRVLAPGFTGAKYALAVDLFAIMMVSVFFIGVVSVFSSVLNAHHEFFAPSLGTLLSGAAVIAAIYLVGHTCGMRGIAWGVTIGFILYAFYLLPPVRRKQYKLRPDFRWRDDRDLRSMGERFAPLLIGSVVSQSYLILEKVLASGLGDQKITTLGLANGIVQVPIGLFAGALAVPLFPLLSEYVKQQRMEDMKGVLAKGFLYQYHILAPATVGLILLAEEFVRIFYAHGGNFTDEAVQLTSWATLWFALCMVGWAGRDLLTRAFYALEDTRTPVITGALSLGLYVVLGLLFIPWLDHGGLALAFSVVTYVNMFLLTWVLRRRVGKLFRREFYLSLLKGAAAALVMGGVLIVLREVTGGWPLIVMLLTVIAVCAAVYGGMLLLLREPIFRELVDQLIGRLRRRG</sequence>
<evidence type="ECO:0000313" key="10">
    <source>
        <dbReference type="EMBL" id="GFR39186.1"/>
    </source>
</evidence>
<evidence type="ECO:0000256" key="1">
    <source>
        <dbReference type="ARBA" id="ARBA00004651"/>
    </source>
</evidence>
<keyword evidence="3 8" id="KW-0812">Transmembrane</keyword>
<dbReference type="GO" id="GO:0034204">
    <property type="term" value="P:lipid translocation"/>
    <property type="evidence" value="ECO:0007669"/>
    <property type="project" value="TreeGrafter"/>
</dbReference>
<protein>
    <recommendedName>
        <fullName evidence="8">Probable lipid II flippase MurJ</fullName>
    </recommendedName>
</protein>
<dbReference type="InterPro" id="IPR004268">
    <property type="entry name" value="MurJ"/>
</dbReference>
<feature type="transmembrane region" description="Helical" evidence="8">
    <location>
        <begin position="186"/>
        <end position="205"/>
    </location>
</feature>
<dbReference type="Pfam" id="PF03023">
    <property type="entry name" value="MurJ"/>
    <property type="match status" value="1"/>
</dbReference>
<dbReference type="InterPro" id="IPR051050">
    <property type="entry name" value="Lipid_II_flippase_MurJ/MviN"/>
</dbReference>
<dbReference type="GO" id="GO:0071555">
    <property type="term" value="P:cell wall organization"/>
    <property type="evidence" value="ECO:0007669"/>
    <property type="project" value="UniProtKB-UniRule"/>
</dbReference>
<keyword evidence="2 8" id="KW-1003">Cell membrane</keyword>
<feature type="transmembrane region" description="Helical" evidence="8">
    <location>
        <begin position="412"/>
        <end position="431"/>
    </location>
</feature>
<dbReference type="RefSeq" id="WP_200967398.1">
    <property type="nucleotide sequence ID" value="NZ_BMAQ01000036.1"/>
</dbReference>
<dbReference type="PRINTS" id="PR01806">
    <property type="entry name" value="VIRFACTRMVIN"/>
</dbReference>
<keyword evidence="11" id="KW-1185">Reference proteome</keyword>
<feature type="transmembrane region" description="Helical" evidence="8">
    <location>
        <begin position="270"/>
        <end position="292"/>
    </location>
</feature>
<feature type="transmembrane region" description="Helical" evidence="8">
    <location>
        <begin position="159"/>
        <end position="180"/>
    </location>
</feature>
<reference evidence="10" key="1">
    <citation type="submission" date="2020-08" db="EMBL/GenBank/DDBJ databases">
        <authorList>
            <person name="Uke A."/>
            <person name="Chhe C."/>
            <person name="Baramee S."/>
            <person name="Kosugi A."/>
        </authorList>
    </citation>
    <scope>NUCLEOTIDE SEQUENCE</scope>
    <source>
        <strain evidence="10">DA-C8</strain>
    </source>
</reference>
<dbReference type="GO" id="GO:0015648">
    <property type="term" value="F:lipid-linked peptidoglycan transporter activity"/>
    <property type="evidence" value="ECO:0007669"/>
    <property type="project" value="UniProtKB-UniRule"/>
</dbReference>
<comment type="subcellular location">
    <subcellularLocation>
        <location evidence="1 8">Cell membrane</location>
        <topology evidence="1 8">Multi-pass membrane protein</topology>
    </subcellularLocation>
</comment>
<dbReference type="GO" id="GO:0009252">
    <property type="term" value="P:peptidoglycan biosynthetic process"/>
    <property type="evidence" value="ECO:0007669"/>
    <property type="project" value="UniProtKB-UniRule"/>
</dbReference>
<proteinExistence type="inferred from homology"/>
<dbReference type="AlphaFoldDB" id="A0A916VH33"/>
<feature type="transmembrane region" description="Helical" evidence="8">
    <location>
        <begin position="43"/>
        <end position="70"/>
    </location>
</feature>
<evidence type="ECO:0000256" key="9">
    <source>
        <dbReference type="PIRNR" id="PIRNR002869"/>
    </source>
</evidence>
<gene>
    <name evidence="8" type="primary">murJ</name>
    <name evidence="10" type="ORF">PRECH8_24820</name>
</gene>
<feature type="transmembrane region" description="Helical" evidence="8">
    <location>
        <begin position="91"/>
        <end position="114"/>
    </location>
</feature>
<dbReference type="EMBL" id="BMAQ01000036">
    <property type="protein sequence ID" value="GFR39186.1"/>
    <property type="molecule type" value="Genomic_DNA"/>
</dbReference>
<evidence type="ECO:0000256" key="2">
    <source>
        <dbReference type="ARBA" id="ARBA00022475"/>
    </source>
</evidence>
<keyword evidence="4 8" id="KW-0133">Cell shape</keyword>
<dbReference type="CDD" id="cd13123">
    <property type="entry name" value="MATE_MurJ_like"/>
    <property type="match status" value="1"/>
</dbReference>
<dbReference type="GO" id="GO:0005886">
    <property type="term" value="C:plasma membrane"/>
    <property type="evidence" value="ECO:0007669"/>
    <property type="project" value="UniProtKB-SubCell"/>
</dbReference>
<evidence type="ECO:0000256" key="4">
    <source>
        <dbReference type="ARBA" id="ARBA00022960"/>
    </source>
</evidence>
<evidence type="ECO:0000256" key="8">
    <source>
        <dbReference type="HAMAP-Rule" id="MF_02078"/>
    </source>
</evidence>
<feature type="transmembrane region" description="Helical" evidence="8">
    <location>
        <begin position="384"/>
        <end position="406"/>
    </location>
</feature>
<dbReference type="GO" id="GO:0008360">
    <property type="term" value="P:regulation of cell shape"/>
    <property type="evidence" value="ECO:0007669"/>
    <property type="project" value="UniProtKB-UniRule"/>
</dbReference>
<reference evidence="10" key="2">
    <citation type="journal article" date="2021" name="Data Brief">
        <title>Draft genome sequence data of the facultative, thermophilic, xylanolytic bacterium Paenibacillus sp. strain DA-C8.</title>
        <authorList>
            <person name="Chhe C."/>
            <person name="Uke A."/>
            <person name="Baramee S."/>
            <person name="Ungkulpasvich U."/>
            <person name="Tachaapaikoon C."/>
            <person name="Pason P."/>
            <person name="Waeonukul R."/>
            <person name="Ratanakhanokchai K."/>
            <person name="Kosugi A."/>
        </authorList>
    </citation>
    <scope>NUCLEOTIDE SEQUENCE</scope>
    <source>
        <strain evidence="10">DA-C8</strain>
    </source>
</reference>
<dbReference type="Proteomes" id="UP000654993">
    <property type="component" value="Unassembled WGS sequence"/>
</dbReference>
<feature type="transmembrane region" description="Helical" evidence="8">
    <location>
        <begin position="313"/>
        <end position="331"/>
    </location>
</feature>
<evidence type="ECO:0000256" key="5">
    <source>
        <dbReference type="ARBA" id="ARBA00022984"/>
    </source>
</evidence>
<feature type="transmembrane region" description="Helical" evidence="8">
    <location>
        <begin position="351"/>
        <end position="372"/>
    </location>
</feature>
<feature type="transmembrane region" description="Helical" evidence="8">
    <location>
        <begin position="126"/>
        <end position="152"/>
    </location>
</feature>
<comment type="function">
    <text evidence="8 9">Involved in peptidoglycan biosynthesis. Transports lipid-linked peptidoglycan precursors from the inner to the outer leaflet of the cytoplasmic membrane.</text>
</comment>
<keyword evidence="8 9" id="KW-0813">Transport</keyword>
<evidence type="ECO:0000256" key="6">
    <source>
        <dbReference type="ARBA" id="ARBA00022989"/>
    </source>
</evidence>
<feature type="transmembrane region" description="Helical" evidence="8">
    <location>
        <begin position="470"/>
        <end position="495"/>
    </location>
</feature>
<keyword evidence="8 9" id="KW-0961">Cell wall biogenesis/degradation</keyword>
<dbReference type="NCBIfam" id="TIGR01695">
    <property type="entry name" value="murJ_mviN"/>
    <property type="match status" value="1"/>
</dbReference>
<dbReference type="PANTHER" id="PTHR47019">
    <property type="entry name" value="LIPID II FLIPPASE MURJ"/>
    <property type="match status" value="1"/>
</dbReference>
<accession>A0A916VH33</accession>
<dbReference type="HAMAP" id="MF_02078">
    <property type="entry name" value="MurJ_MviN"/>
    <property type="match status" value="1"/>
</dbReference>
<organism evidence="10 11">
    <name type="scientific">Insulibacter thermoxylanivorax</name>
    <dbReference type="NCBI Taxonomy" id="2749268"/>
    <lineage>
        <taxon>Bacteria</taxon>
        <taxon>Bacillati</taxon>
        <taxon>Bacillota</taxon>
        <taxon>Bacilli</taxon>
        <taxon>Bacillales</taxon>
        <taxon>Paenibacillaceae</taxon>
        <taxon>Insulibacter</taxon>
    </lineage>
</organism>
<keyword evidence="7 8" id="KW-0472">Membrane</keyword>
<evidence type="ECO:0000256" key="3">
    <source>
        <dbReference type="ARBA" id="ARBA00022692"/>
    </source>
</evidence>
<keyword evidence="6 8" id="KW-1133">Transmembrane helix</keyword>
<feature type="transmembrane region" description="Helical" evidence="8">
    <location>
        <begin position="234"/>
        <end position="250"/>
    </location>
</feature>
<dbReference type="PANTHER" id="PTHR47019:SF1">
    <property type="entry name" value="LIPID II FLIPPASE MURJ"/>
    <property type="match status" value="1"/>
</dbReference>
<evidence type="ECO:0000313" key="11">
    <source>
        <dbReference type="Proteomes" id="UP000654993"/>
    </source>
</evidence>
<comment type="caution">
    <text evidence="10">The sequence shown here is derived from an EMBL/GenBank/DDBJ whole genome shotgun (WGS) entry which is preliminary data.</text>
</comment>
<dbReference type="PIRSF" id="PIRSF002869">
    <property type="entry name" value="MviN"/>
    <property type="match status" value="1"/>
</dbReference>
<comment type="similarity">
    <text evidence="8 9">Belongs to the MurJ/MviN family.</text>
</comment>
<name>A0A916VH33_9BACL</name>
<evidence type="ECO:0000256" key="7">
    <source>
        <dbReference type="ARBA" id="ARBA00023136"/>
    </source>
</evidence>
<comment type="pathway">
    <text evidence="8">Cell wall biogenesis; peptidoglycan biosynthesis.</text>
</comment>